<dbReference type="InterPro" id="IPR047002">
    <property type="entry name" value="Tcp10_C_sf"/>
</dbReference>
<feature type="coiled-coil region" evidence="2">
    <location>
        <begin position="143"/>
        <end position="315"/>
    </location>
</feature>
<dbReference type="Pfam" id="PF07202">
    <property type="entry name" value="Tcp10_C"/>
    <property type="match status" value="1"/>
</dbReference>
<gene>
    <name evidence="4" type="ORF">SS50377_10520</name>
</gene>
<dbReference type="InterPro" id="IPR026581">
    <property type="entry name" value="TCP10L/CENPJ"/>
</dbReference>
<proteinExistence type="inferred from homology"/>
<dbReference type="EMBL" id="KI545953">
    <property type="protein sequence ID" value="EST49297.1"/>
    <property type="molecule type" value="Genomic_DNA"/>
</dbReference>
<keyword evidence="2" id="KW-0175">Coiled coil</keyword>
<dbReference type="VEuPathDB" id="GiardiaDB:SS50377_26828"/>
<comment type="similarity">
    <text evidence="1">Belongs to the TCP10 family.</text>
</comment>
<dbReference type="PANTHER" id="PTHR10331:SF6">
    <property type="entry name" value="SPINDLE ASSEMBLY ABNORMAL 4"/>
    <property type="match status" value="1"/>
</dbReference>
<dbReference type="PANTHER" id="PTHR10331">
    <property type="entry name" value="T COMPLEX PROTEIN 10"/>
    <property type="match status" value="1"/>
</dbReference>
<protein>
    <submittedName>
        <fullName evidence="4">TCP-10</fullName>
    </submittedName>
</protein>
<name>V6LXE0_9EUKA</name>
<dbReference type="Gene3D" id="2.60.450.20">
    <property type="match status" value="1"/>
</dbReference>
<evidence type="ECO:0000256" key="2">
    <source>
        <dbReference type="SAM" id="Coils"/>
    </source>
</evidence>
<evidence type="ECO:0000313" key="4">
    <source>
        <dbReference type="EMBL" id="EST49297.1"/>
    </source>
</evidence>
<organism evidence="4">
    <name type="scientific">Spironucleus salmonicida</name>
    <dbReference type="NCBI Taxonomy" id="348837"/>
    <lineage>
        <taxon>Eukaryota</taxon>
        <taxon>Metamonada</taxon>
        <taxon>Diplomonadida</taxon>
        <taxon>Hexamitidae</taxon>
        <taxon>Hexamitinae</taxon>
        <taxon>Spironucleus</taxon>
    </lineage>
</organism>
<dbReference type="InterPro" id="IPR009852">
    <property type="entry name" value="CENPJ_C_dom"/>
</dbReference>
<sequence length="547" mass="63092">MDFGSDSDIDDFLALEKEIRNEPAHKLEEFARMFKTKSPGQDAFGDLNILGQDTPITHQNEDSYQFDHAESDYVHQESNKNHINDSLNDSLNSHLDASAVNFKQKIEDNKPVVLNDISRKVLKKHLQAPKEVPPTEVDFDVQLKQIDGEIQKYQSLNRQIQEEKRNLKLDYDGLFRKLEAEKLDFAAFRKREQADLKRQKQLLEDARQARQQKDKVSATLEQQNKALADQMTSLKQDMKRQQNAAKTQVDGVRLKLEQQIQANQELVVKLEIQDKQILQLKQLQKGGQQNNQAKIQELNSIIQDQNDRIMLLQQDLQTEKSLSLLNRQNTKEPVKVESFKLEAKKEPGLTKSIFKTVEQTQNKAVKNDNGPPKTHISTQKKSGGFVDRKNFQNIPFFESQELFDQFNNDLEQYIDSSVVVSSKKLSDREEFAYKSGAKRFIFKNGTEKIVLPDGITDIQFDNGDIKRVEPSTSGQISIYFYADVGTLFTQLQTTQGMVKVYRFQNDQMEKHFEDGRKIVYYPDGTMKYVYTDGTEKAVFPDGEVVYN</sequence>
<accession>V6LXE0</accession>
<evidence type="ECO:0000256" key="1">
    <source>
        <dbReference type="ARBA" id="ARBA00005627"/>
    </source>
</evidence>
<reference evidence="4" key="1">
    <citation type="journal article" date="2014" name="PLoS Genet.">
        <title>The Genome of Spironucleus salmonicida Highlights a Fish Pathogen Adapted to Fluctuating Environments.</title>
        <authorList>
            <person name="Xu F."/>
            <person name="Jerlstrom-Hultqvist J."/>
            <person name="Einarsson E."/>
            <person name="Astvaldsson A."/>
            <person name="Svard S.G."/>
            <person name="Andersson J.O."/>
        </authorList>
    </citation>
    <scope>NUCLEOTIDE SEQUENCE</scope>
</reference>
<evidence type="ECO:0000259" key="3">
    <source>
        <dbReference type="Pfam" id="PF07202"/>
    </source>
</evidence>
<dbReference type="AlphaFoldDB" id="V6LXE0"/>
<feature type="domain" description="Centromere protein J C-terminal" evidence="3">
    <location>
        <begin position="513"/>
        <end position="543"/>
    </location>
</feature>